<sequence>MRLDNGALPICWSLLCIACFSCTQIYRGRGSVPISASTVDSWARSFGSELYAAASQATQAEGLERKYREHNVRVEMFDPEEVIEVMKSRLEAFLGRRRQLAEILKESLESSYKIFHEVDRSVINDLNSEDFYRFVNAKSCLNRHHIDPLLVNSSLEVQYIPNPNFLNLPVNIEKSAVHVPTPVYSREPELLSEIIWTESLDHIFKARRAREFFAASWQYFCSQRGFMRFYPASPWFYDDEQTCLDMYDCRNSEWYIDAATHAKNIVILLDVSGSMLGQRYEIAKQTIEMIMETLTENDFFNILVFSDEPRFVLPCFRNRLVQATIRNKKLLRAKLDNITSEGIANLPAALKMAFEVVIDARETQKNAGCHSAIMLITDGATDTYEDIFNRYNEDKSIRFFSYLIGDDVTEFREVRWMACYNRGYFAHISNLADVQEKVQSYITIMSRPVAERNHTEPVWTGAYFDQLGHILVATVAFPVIANESFRGVVGASALITELQQMAPSYMLGANAYSFIVDNNGYVVHHPQLRSLHMGKPKPHYNSMDIMELEVLADNALDNSTVETPVDYDNQLRRYLADGISSKELDAKMSQKVIMAMDGPDSLRRVYTQKNVYYHRGIKNTLMTLALAVPEQAVYRIEIPNEGHSQANLNINFDWFKGRNWKLHPDWHYCRLNDSNTGVTKEEAFVVYMRQYTSTGRIPRNCALYEYLIRRVLFDMEVTSDMESLWTQQGQIDQSKGIHIVFLATHSGLTRFVTTGLDDIRYQPEVDESLEEGNATDAEDATVSNKYLYVPFATRYPRALDEVFYKRALQFVNGEFVFDVKTDQYLYIRNGSQMYPLAKDRKTFVVTAARAVFARDDRGHTAPASVVGIEMLYAAFEEMMYNASQRLCRPHSPVRCYLLDEHGYVIYASKPARADHRSFYLGKFFGSLSLEPPVDGAAERFLMRKMVDKYVYQEQLYVDFQELCLNLNLYSSAESLLTPFLLVAKLLFWILRSLVNFVLELKPWFALLAMLKSASPYTPTFRDIQEGLPCDKASSFYLLNPDFRGPVALAQGKQMCSSSIIGDSFAQVSYCNLNAYVTRIQRTNMVLLVYSREGSQCNEDACKEYFTAHSVPWGFHLVYNASDKVIHPSNCMLTPRYRRSPSVCYTVEDDDPLAPCSSCSAGVNGYLLLVSSVLAYSAFKL</sequence>
<evidence type="ECO:0000313" key="18">
    <source>
        <dbReference type="WBParaSite" id="TMUE_0000000874.2"/>
    </source>
</evidence>
<accession>A0A5S6Q146</accession>
<dbReference type="Gene3D" id="3.30.450.20">
    <property type="entry name" value="PAS domain"/>
    <property type="match status" value="1"/>
</dbReference>
<dbReference type="Pfam" id="PF08399">
    <property type="entry name" value="VWA_N"/>
    <property type="match status" value="1"/>
</dbReference>
<evidence type="ECO:0000256" key="4">
    <source>
        <dbReference type="ARBA" id="ARBA00022673"/>
    </source>
</evidence>
<evidence type="ECO:0000256" key="6">
    <source>
        <dbReference type="ARBA" id="ARBA00022729"/>
    </source>
</evidence>
<dbReference type="Pfam" id="PF13768">
    <property type="entry name" value="VWA_3"/>
    <property type="match status" value="1"/>
</dbReference>
<evidence type="ECO:0000256" key="9">
    <source>
        <dbReference type="ARBA" id="ARBA00022989"/>
    </source>
</evidence>
<dbReference type="SUPFAM" id="SSF53300">
    <property type="entry name" value="vWA-like"/>
    <property type="match status" value="1"/>
</dbReference>
<feature type="chain" id="PRO_5044624237" evidence="14">
    <location>
        <begin position="31"/>
        <end position="1180"/>
    </location>
</feature>
<evidence type="ECO:0000256" key="7">
    <source>
        <dbReference type="ARBA" id="ARBA00022837"/>
    </source>
</evidence>
<evidence type="ECO:0000256" key="5">
    <source>
        <dbReference type="ARBA" id="ARBA00022692"/>
    </source>
</evidence>
<dbReference type="InterPro" id="IPR036465">
    <property type="entry name" value="vWFA_dom_sf"/>
</dbReference>
<evidence type="ECO:0000256" key="10">
    <source>
        <dbReference type="ARBA" id="ARBA00023065"/>
    </source>
</evidence>
<dbReference type="GO" id="GO:0005245">
    <property type="term" value="F:voltage-gated calcium channel activity"/>
    <property type="evidence" value="ECO:0007669"/>
    <property type="project" value="TreeGrafter"/>
</dbReference>
<proteinExistence type="predicted"/>
<evidence type="ECO:0000256" key="12">
    <source>
        <dbReference type="ARBA" id="ARBA00023180"/>
    </source>
</evidence>
<dbReference type="WBParaSite" id="TMUE_0000000874.2">
    <property type="protein sequence ID" value="TMUE_0000000874.2"/>
    <property type="gene ID" value="WBGene00296797"/>
</dbReference>
<dbReference type="PANTHER" id="PTHR10166:SF37">
    <property type="entry name" value="STOLID, ISOFORM H"/>
    <property type="match status" value="1"/>
</dbReference>
<dbReference type="Gene3D" id="3.40.50.410">
    <property type="entry name" value="von Willebrand factor, type A domain"/>
    <property type="match status" value="1"/>
</dbReference>
<dbReference type="Proteomes" id="UP000046395">
    <property type="component" value="Unassembled WGS sequence"/>
</dbReference>
<dbReference type="InterPro" id="IPR013608">
    <property type="entry name" value="VWA_N"/>
</dbReference>
<dbReference type="FunFam" id="3.40.50.410:FF:000007">
    <property type="entry name" value="Calcium voltage-gated channel auxiliary subunit alpha2delta 3"/>
    <property type="match status" value="1"/>
</dbReference>
<evidence type="ECO:0000259" key="15">
    <source>
        <dbReference type="PROSITE" id="PS50234"/>
    </source>
</evidence>
<evidence type="ECO:0000256" key="1">
    <source>
        <dbReference type="ARBA" id="ARBA00004479"/>
    </source>
</evidence>
<keyword evidence="13" id="KW-0407">Ion channel</keyword>
<keyword evidence="5" id="KW-0812">Transmembrane</keyword>
<keyword evidence="10" id="KW-0406">Ion transport</keyword>
<dbReference type="GO" id="GO:0005891">
    <property type="term" value="C:voltage-gated calcium channel complex"/>
    <property type="evidence" value="ECO:0007669"/>
    <property type="project" value="TreeGrafter"/>
</dbReference>
<evidence type="ECO:0000313" key="17">
    <source>
        <dbReference type="WBParaSite" id="TMUE_0000000874.1"/>
    </source>
</evidence>
<dbReference type="WBParaSite" id="TMUE_0000000874.1">
    <property type="protein sequence ID" value="TMUE_0000000874.1"/>
    <property type="gene ID" value="WBGene00296797"/>
</dbReference>
<name>A0A5S6Q146_TRIMR</name>
<evidence type="ECO:0000313" key="16">
    <source>
        <dbReference type="Proteomes" id="UP000046395"/>
    </source>
</evidence>
<feature type="signal peptide" evidence="14">
    <location>
        <begin position="1"/>
        <end position="30"/>
    </location>
</feature>
<dbReference type="AlphaFoldDB" id="A0A5S6Q146"/>
<dbReference type="PROSITE" id="PS50234">
    <property type="entry name" value="VWFA"/>
    <property type="match status" value="1"/>
</dbReference>
<dbReference type="InterPro" id="IPR051173">
    <property type="entry name" value="Ca_channel_alpha-2/delta"/>
</dbReference>
<evidence type="ECO:0000256" key="13">
    <source>
        <dbReference type="ARBA" id="ARBA00023303"/>
    </source>
</evidence>
<keyword evidence="4" id="KW-0107">Calcium channel</keyword>
<evidence type="ECO:0000256" key="3">
    <source>
        <dbReference type="ARBA" id="ARBA00022568"/>
    </source>
</evidence>
<keyword evidence="9" id="KW-1133">Transmembrane helix</keyword>
<keyword evidence="11" id="KW-0472">Membrane</keyword>
<evidence type="ECO:0000256" key="11">
    <source>
        <dbReference type="ARBA" id="ARBA00023136"/>
    </source>
</evidence>
<dbReference type="InterPro" id="IPR002035">
    <property type="entry name" value="VWF_A"/>
</dbReference>
<keyword evidence="16" id="KW-1185">Reference proteome</keyword>
<keyword evidence="6 14" id="KW-0732">Signal</keyword>
<keyword evidence="12" id="KW-0325">Glycoprotein</keyword>
<dbReference type="SMART" id="SM00327">
    <property type="entry name" value="VWA"/>
    <property type="match status" value="1"/>
</dbReference>
<evidence type="ECO:0000256" key="14">
    <source>
        <dbReference type="SAM" id="SignalP"/>
    </source>
</evidence>
<dbReference type="PANTHER" id="PTHR10166">
    <property type="entry name" value="VOLTAGE-DEPENDENT CALCIUM CHANNEL SUBUNIT ALPHA-2/DELTA-RELATED"/>
    <property type="match status" value="1"/>
</dbReference>
<keyword evidence="2" id="KW-0813">Transport</keyword>
<reference evidence="17" key="2">
    <citation type="submission" date="2019-12" db="UniProtKB">
        <authorList>
            <consortium name="WormBaseParasite"/>
        </authorList>
    </citation>
    <scope>IDENTIFICATION</scope>
</reference>
<protein>
    <submittedName>
        <fullName evidence="17 18">VWFA domain-containing protein</fullName>
    </submittedName>
</protein>
<organism evidence="16 17">
    <name type="scientific">Trichuris muris</name>
    <name type="common">Mouse whipworm</name>
    <dbReference type="NCBI Taxonomy" id="70415"/>
    <lineage>
        <taxon>Eukaryota</taxon>
        <taxon>Metazoa</taxon>
        <taxon>Ecdysozoa</taxon>
        <taxon>Nematoda</taxon>
        <taxon>Enoplea</taxon>
        <taxon>Dorylaimia</taxon>
        <taxon>Trichinellida</taxon>
        <taxon>Trichuridae</taxon>
        <taxon>Trichuris</taxon>
    </lineage>
</organism>
<evidence type="ECO:0000256" key="8">
    <source>
        <dbReference type="ARBA" id="ARBA00022882"/>
    </source>
</evidence>
<evidence type="ECO:0000256" key="2">
    <source>
        <dbReference type="ARBA" id="ARBA00022448"/>
    </source>
</evidence>
<reference evidence="16" key="1">
    <citation type="submission" date="2014-03" db="EMBL/GenBank/DDBJ databases">
        <title>The whipworm genome and dual-species transcriptomics of an intimate host-pathogen interaction.</title>
        <authorList>
            <person name="Foth B.J."/>
            <person name="Tsai I.J."/>
            <person name="Reid A.J."/>
            <person name="Bancroft A.J."/>
            <person name="Nichol S."/>
            <person name="Tracey A."/>
            <person name="Holroyd N."/>
            <person name="Cotton J.A."/>
            <person name="Stanley E.J."/>
            <person name="Zarowiecki M."/>
            <person name="Liu J.Z."/>
            <person name="Huckvale T."/>
            <person name="Cooper P.J."/>
            <person name="Grencis R.K."/>
            <person name="Berriman M."/>
        </authorList>
    </citation>
    <scope>NUCLEOTIDE SEQUENCE [LARGE SCALE GENOMIC DNA]</scope>
    <source>
        <strain evidence="16">Edinburgh</strain>
    </source>
</reference>
<feature type="domain" description="VWFA" evidence="15">
    <location>
        <begin position="264"/>
        <end position="445"/>
    </location>
</feature>
<keyword evidence="3" id="KW-0109">Calcium transport</keyword>
<keyword evidence="8" id="KW-0851">Voltage-gated channel</keyword>
<comment type="subcellular location">
    <subcellularLocation>
        <location evidence="1">Membrane</location>
        <topology evidence="1">Single-pass type I membrane protein</topology>
    </subcellularLocation>
</comment>
<dbReference type="STRING" id="70415.A0A5S6Q146"/>
<keyword evidence="7" id="KW-0106">Calcium</keyword>